<dbReference type="InterPro" id="IPR013785">
    <property type="entry name" value="Aldolase_TIM"/>
</dbReference>
<evidence type="ECO:0000256" key="8">
    <source>
        <dbReference type="PIRNR" id="PIRNR001361"/>
    </source>
</evidence>
<comment type="pathway">
    <text evidence="2 8">Metabolic intermediate biosynthesis; chorismate biosynthesis; chorismate from D-erythrose 4-phosphate and phosphoenolpyruvate: step 1/7.</text>
</comment>
<keyword evidence="6 8" id="KW-0057">Aromatic amino acid biosynthesis</keyword>
<evidence type="ECO:0000256" key="5">
    <source>
        <dbReference type="ARBA" id="ARBA00022679"/>
    </source>
</evidence>
<keyword evidence="11" id="KW-1185">Reference proteome</keyword>
<keyword evidence="4 8" id="KW-0028">Amino-acid biosynthesis</keyword>
<dbReference type="PANTHER" id="PTHR21225">
    <property type="entry name" value="PHOSPHO-2-DEHYDRO-3-DEOXYHEPTONATE ALDOLASE DAHP SYNTHETASE"/>
    <property type="match status" value="1"/>
</dbReference>
<gene>
    <name evidence="10" type="ORF">GCM10025772_21530</name>
</gene>
<evidence type="ECO:0000256" key="7">
    <source>
        <dbReference type="ARBA" id="ARBA00047508"/>
    </source>
</evidence>
<evidence type="ECO:0000256" key="6">
    <source>
        <dbReference type="ARBA" id="ARBA00023141"/>
    </source>
</evidence>
<dbReference type="RefSeq" id="WP_345317068.1">
    <property type="nucleotide sequence ID" value="NZ_BAABLF010000013.1"/>
</dbReference>
<dbReference type="EMBL" id="BAABLF010000013">
    <property type="protein sequence ID" value="GAA5192394.1"/>
    <property type="molecule type" value="Genomic_DNA"/>
</dbReference>
<evidence type="ECO:0000313" key="10">
    <source>
        <dbReference type="EMBL" id="GAA5192394.1"/>
    </source>
</evidence>
<name>A0ABP9SAE6_9GAMM</name>
<dbReference type="PIRSF" id="PIRSF001361">
    <property type="entry name" value="DAHP_synthase"/>
    <property type="match status" value="1"/>
</dbReference>
<dbReference type="SUPFAM" id="SSF51569">
    <property type="entry name" value="Aldolase"/>
    <property type="match status" value="1"/>
</dbReference>
<dbReference type="Proteomes" id="UP001501600">
    <property type="component" value="Unassembled WGS sequence"/>
</dbReference>
<evidence type="ECO:0000256" key="1">
    <source>
        <dbReference type="ARBA" id="ARBA00003726"/>
    </source>
</evidence>
<sequence>MHKDSINNIHIDSERVLITPAQLQQRLPLSESARRYILDARRQVADIVHKRDHRLLIIAGPCSIHDIDAAKEYARRLKALHDELGEQFYVLMRVYFEKPRTTVGWKGLINDPDMDGSFNIEKGLSQARELLIWLAELELPVATEALDPISPQYLGELFAWSAIGARTTESQTHREMASGLSMPVGFKNGTDGKLDVAINALQAASHRHRFMGINPDGQVALMTTQGNPDGHVILRGGKQPNYDSVNVALSEEALHRAGLNARLVVDCSHGNSSKDHARQPLVAQNVFHQIMDGNTSIIGLMLESHLNEGSQSSLGGLSELKYGVSITDKCIDWSTTESLLRVGAQALAAKLPQRFKPQGEAS</sequence>
<protein>
    <recommendedName>
        <fullName evidence="8">Phospho-2-dehydro-3-deoxyheptonate aldolase</fullName>
        <ecNumber evidence="8">2.5.1.54</ecNumber>
    </recommendedName>
</protein>
<dbReference type="PANTHER" id="PTHR21225:SF10">
    <property type="entry name" value="PHOSPHO-2-DEHYDRO-3-DEOXYHEPTONATE ALDOLASE, TYR-SENSITIVE"/>
    <property type="match status" value="1"/>
</dbReference>
<dbReference type="InterPro" id="IPR006219">
    <property type="entry name" value="DAHP_synth_1"/>
</dbReference>
<feature type="domain" description="DAHP synthetase I/KDSA" evidence="9">
    <location>
        <begin position="46"/>
        <end position="340"/>
    </location>
</feature>
<comment type="similarity">
    <text evidence="3 8">Belongs to the class-I DAHP synthase family.</text>
</comment>
<evidence type="ECO:0000256" key="2">
    <source>
        <dbReference type="ARBA" id="ARBA00004688"/>
    </source>
</evidence>
<dbReference type="NCBIfam" id="TIGR00034">
    <property type="entry name" value="aroFGH"/>
    <property type="match status" value="1"/>
</dbReference>
<comment type="function">
    <text evidence="1 8">Stereospecific condensation of phosphoenolpyruvate (PEP) and D-erythrose-4-phosphate (E4P) giving rise to 3-deoxy-D-arabino-heptulosonate-7-phosphate (DAHP).</text>
</comment>
<evidence type="ECO:0000256" key="4">
    <source>
        <dbReference type="ARBA" id="ARBA00022605"/>
    </source>
</evidence>
<evidence type="ECO:0000313" key="11">
    <source>
        <dbReference type="Proteomes" id="UP001501600"/>
    </source>
</evidence>
<dbReference type="Gene3D" id="3.20.20.70">
    <property type="entry name" value="Aldolase class I"/>
    <property type="match status" value="1"/>
</dbReference>
<comment type="catalytic activity">
    <reaction evidence="7 8">
        <text>D-erythrose 4-phosphate + phosphoenolpyruvate + H2O = 7-phospho-2-dehydro-3-deoxy-D-arabino-heptonate + phosphate</text>
        <dbReference type="Rhea" id="RHEA:14717"/>
        <dbReference type="ChEBI" id="CHEBI:15377"/>
        <dbReference type="ChEBI" id="CHEBI:16897"/>
        <dbReference type="ChEBI" id="CHEBI:43474"/>
        <dbReference type="ChEBI" id="CHEBI:58394"/>
        <dbReference type="ChEBI" id="CHEBI:58702"/>
        <dbReference type="EC" id="2.5.1.54"/>
    </reaction>
</comment>
<dbReference type="Pfam" id="PF00793">
    <property type="entry name" value="DAHP_synth_1"/>
    <property type="match status" value="1"/>
</dbReference>
<evidence type="ECO:0000259" key="9">
    <source>
        <dbReference type="Pfam" id="PF00793"/>
    </source>
</evidence>
<accession>A0ABP9SAE6</accession>
<proteinExistence type="inferred from homology"/>
<dbReference type="EC" id="2.5.1.54" evidence="8"/>
<evidence type="ECO:0000256" key="3">
    <source>
        <dbReference type="ARBA" id="ARBA00007985"/>
    </source>
</evidence>
<comment type="caution">
    <text evidence="10">The sequence shown here is derived from an EMBL/GenBank/DDBJ whole genome shotgun (WGS) entry which is preliminary data.</text>
</comment>
<keyword evidence="5 8" id="KW-0808">Transferase</keyword>
<dbReference type="NCBIfam" id="NF009395">
    <property type="entry name" value="PRK12755.1"/>
    <property type="match status" value="1"/>
</dbReference>
<organism evidence="10 11">
    <name type="scientific">Ferrimonas gelatinilytica</name>
    <dbReference type="NCBI Taxonomy" id="1255257"/>
    <lineage>
        <taxon>Bacteria</taxon>
        <taxon>Pseudomonadati</taxon>
        <taxon>Pseudomonadota</taxon>
        <taxon>Gammaproteobacteria</taxon>
        <taxon>Alteromonadales</taxon>
        <taxon>Ferrimonadaceae</taxon>
        <taxon>Ferrimonas</taxon>
    </lineage>
</organism>
<reference evidence="11" key="1">
    <citation type="journal article" date="2019" name="Int. J. Syst. Evol. Microbiol.">
        <title>The Global Catalogue of Microorganisms (GCM) 10K type strain sequencing project: providing services to taxonomists for standard genome sequencing and annotation.</title>
        <authorList>
            <consortium name="The Broad Institute Genomics Platform"/>
            <consortium name="The Broad Institute Genome Sequencing Center for Infectious Disease"/>
            <person name="Wu L."/>
            <person name="Ma J."/>
        </authorList>
    </citation>
    <scope>NUCLEOTIDE SEQUENCE [LARGE SCALE GENOMIC DNA]</scope>
    <source>
        <strain evidence="11">JCM 18720</strain>
    </source>
</reference>
<dbReference type="InterPro" id="IPR006218">
    <property type="entry name" value="DAHP1/KDSA"/>
</dbReference>